<dbReference type="InterPro" id="IPR008554">
    <property type="entry name" value="Glutaredoxin-like"/>
</dbReference>
<dbReference type="Pfam" id="PF05768">
    <property type="entry name" value="Glrx-like"/>
    <property type="match status" value="1"/>
</dbReference>
<dbReference type="AlphaFoldDB" id="A0A917PZL5"/>
<gene>
    <name evidence="1" type="ORF">GCM10007063_27110</name>
</gene>
<evidence type="ECO:0000313" key="2">
    <source>
        <dbReference type="Proteomes" id="UP000658382"/>
    </source>
</evidence>
<reference evidence="1" key="2">
    <citation type="submission" date="2020-09" db="EMBL/GenBank/DDBJ databases">
        <authorList>
            <person name="Sun Q."/>
            <person name="Ohkuma M."/>
        </authorList>
    </citation>
    <scope>NUCLEOTIDE SEQUENCE</scope>
    <source>
        <strain evidence="1">JCM 12580</strain>
    </source>
</reference>
<dbReference type="RefSeq" id="WP_188633644.1">
    <property type="nucleotide sequence ID" value="NZ_BMNQ01000048.1"/>
</dbReference>
<organism evidence="1 2">
    <name type="scientific">Lentibacillus kapialis</name>
    <dbReference type="NCBI Taxonomy" id="340214"/>
    <lineage>
        <taxon>Bacteria</taxon>
        <taxon>Bacillati</taxon>
        <taxon>Bacillota</taxon>
        <taxon>Bacilli</taxon>
        <taxon>Bacillales</taxon>
        <taxon>Bacillaceae</taxon>
        <taxon>Lentibacillus</taxon>
    </lineage>
</organism>
<sequence>MQHIIFYTKENCPLCDEALAMLELLQHEYSFGIEQRDIYTNDEWLERYQLLIPVIHIGTVTLDCEQISYEALEHALRKAGDWEP</sequence>
<protein>
    <recommendedName>
        <fullName evidence="3">Glutaredoxin family protein</fullName>
    </recommendedName>
</protein>
<reference evidence="1" key="1">
    <citation type="journal article" date="2014" name="Int. J. Syst. Evol. Microbiol.">
        <title>Complete genome sequence of Corynebacterium casei LMG S-19264T (=DSM 44701T), isolated from a smear-ripened cheese.</title>
        <authorList>
            <consortium name="US DOE Joint Genome Institute (JGI-PGF)"/>
            <person name="Walter F."/>
            <person name="Albersmeier A."/>
            <person name="Kalinowski J."/>
            <person name="Ruckert C."/>
        </authorList>
    </citation>
    <scope>NUCLEOTIDE SEQUENCE</scope>
    <source>
        <strain evidence="1">JCM 12580</strain>
    </source>
</reference>
<dbReference type="Proteomes" id="UP000658382">
    <property type="component" value="Unassembled WGS sequence"/>
</dbReference>
<proteinExistence type="predicted"/>
<dbReference type="PANTHER" id="PTHR33558:SF1">
    <property type="entry name" value="GLUTAREDOXIN-LIKE PROTEIN C5ORF63 HOMOLOG"/>
    <property type="match status" value="1"/>
</dbReference>
<keyword evidence="2" id="KW-1185">Reference proteome</keyword>
<dbReference type="PANTHER" id="PTHR33558">
    <property type="entry name" value="GLUTAREDOXIN-LIKE PROTEIN C5ORF63 HOMOLOG"/>
    <property type="match status" value="1"/>
</dbReference>
<accession>A0A917PZL5</accession>
<evidence type="ECO:0008006" key="3">
    <source>
        <dbReference type="Google" id="ProtNLM"/>
    </source>
</evidence>
<dbReference type="InterPro" id="IPR036249">
    <property type="entry name" value="Thioredoxin-like_sf"/>
</dbReference>
<name>A0A917PZL5_9BACI</name>
<dbReference type="Gene3D" id="3.40.30.10">
    <property type="entry name" value="Glutaredoxin"/>
    <property type="match status" value="1"/>
</dbReference>
<evidence type="ECO:0000313" key="1">
    <source>
        <dbReference type="EMBL" id="GGK03479.1"/>
    </source>
</evidence>
<dbReference type="EMBL" id="BMNQ01000048">
    <property type="protein sequence ID" value="GGK03479.1"/>
    <property type="molecule type" value="Genomic_DNA"/>
</dbReference>
<dbReference type="SUPFAM" id="SSF52833">
    <property type="entry name" value="Thioredoxin-like"/>
    <property type="match status" value="1"/>
</dbReference>
<dbReference type="InterPro" id="IPR052565">
    <property type="entry name" value="Glutaredoxin-like_YDR286C"/>
</dbReference>
<comment type="caution">
    <text evidence="1">The sequence shown here is derived from an EMBL/GenBank/DDBJ whole genome shotgun (WGS) entry which is preliminary data.</text>
</comment>